<dbReference type="InterPro" id="IPR036165">
    <property type="entry name" value="YefM-like_sf"/>
</dbReference>
<comment type="caution">
    <text evidence="3">The sequence shown here is derived from an EMBL/GenBank/DDBJ whole genome shotgun (WGS) entry which is preliminary data.</text>
</comment>
<dbReference type="Gene3D" id="3.40.1620.10">
    <property type="entry name" value="YefM-like domain"/>
    <property type="match status" value="1"/>
</dbReference>
<evidence type="ECO:0000256" key="1">
    <source>
        <dbReference type="ARBA" id="ARBA00009981"/>
    </source>
</evidence>
<dbReference type="EMBL" id="JAWNGA010000001">
    <property type="protein sequence ID" value="MDY5132208.1"/>
    <property type="molecule type" value="Genomic_DNA"/>
</dbReference>
<protein>
    <submittedName>
        <fullName evidence="3">Type II toxin-antitoxin system prevent-host-death family antitoxin</fullName>
    </submittedName>
</protein>
<dbReference type="Proteomes" id="UP001281731">
    <property type="component" value="Unassembled WGS sequence"/>
</dbReference>
<gene>
    <name evidence="3" type="ORF">R6G80_06845</name>
    <name evidence="2" type="ORF">R6G86_00415</name>
</gene>
<evidence type="ECO:0000313" key="4">
    <source>
        <dbReference type="Proteomes" id="UP001275049"/>
    </source>
</evidence>
<dbReference type="RefSeq" id="WP_102165946.1">
    <property type="nucleotide sequence ID" value="NZ_CP126967.1"/>
</dbReference>
<dbReference type="AlphaFoldDB" id="A0AAW9HNE7"/>
<organism evidence="3 5">
    <name type="scientific">Actinotignum urinale</name>
    <dbReference type="NCBI Taxonomy" id="190146"/>
    <lineage>
        <taxon>Bacteria</taxon>
        <taxon>Bacillati</taxon>
        <taxon>Actinomycetota</taxon>
        <taxon>Actinomycetes</taxon>
        <taxon>Actinomycetales</taxon>
        <taxon>Actinomycetaceae</taxon>
        <taxon>Actinotignum</taxon>
    </lineage>
</organism>
<comment type="similarity">
    <text evidence="1">Belongs to the phD/YefM antitoxin family.</text>
</comment>
<keyword evidence="4" id="KW-1185">Reference proteome</keyword>
<evidence type="ECO:0000313" key="2">
    <source>
        <dbReference type="EMBL" id="MDY5132208.1"/>
    </source>
</evidence>
<accession>A0AAW9HNE7</accession>
<evidence type="ECO:0000313" key="3">
    <source>
        <dbReference type="EMBL" id="MDY5155435.1"/>
    </source>
</evidence>
<evidence type="ECO:0000313" key="5">
    <source>
        <dbReference type="Proteomes" id="UP001281731"/>
    </source>
</evidence>
<reference evidence="3 4" key="1">
    <citation type="submission" date="2023-10" db="EMBL/GenBank/DDBJ databases">
        <title>Whole Genome based description of the genera Actinobaculum and Actinotignum reveals a complex phylogenetic relationship within the species included in the genus Actinotignum.</title>
        <authorList>
            <person name="Jensen C.S."/>
            <person name="Dargis R."/>
            <person name="Kemp M."/>
            <person name="Christensen J.J."/>
        </authorList>
    </citation>
    <scope>NUCLEOTIDE SEQUENCE</scope>
    <source>
        <strain evidence="3">SLA_B511</strain>
        <strain evidence="2 4">SLA_B974</strain>
    </source>
</reference>
<dbReference type="NCBIfam" id="TIGR01552">
    <property type="entry name" value="phd_fam"/>
    <property type="match status" value="1"/>
</dbReference>
<proteinExistence type="inferred from homology"/>
<dbReference type="Proteomes" id="UP001275049">
    <property type="component" value="Unassembled WGS sequence"/>
</dbReference>
<name>A0AAW9HNE7_9ACTO</name>
<dbReference type="SUPFAM" id="SSF143120">
    <property type="entry name" value="YefM-like"/>
    <property type="match status" value="1"/>
</dbReference>
<sequence length="87" mass="9817">MNTISVAQMRQNPTRALNEVQAGETYIVTRHQVPIAQLIPINEDKNVAGLSIIPARHPGKYRLSQDPTLPRMGREKVEKLLQEMAED</sequence>
<dbReference type="EMBL" id="JAWNGC010000008">
    <property type="protein sequence ID" value="MDY5155435.1"/>
    <property type="molecule type" value="Genomic_DNA"/>
</dbReference>